<proteinExistence type="predicted"/>
<gene>
    <name evidence="5" type="ORF">OB960_16175</name>
</gene>
<organism evidence="5 6">
    <name type="scientific">Natronoglomus mannanivorans</name>
    <dbReference type="NCBI Taxonomy" id="2979990"/>
    <lineage>
        <taxon>Archaea</taxon>
        <taxon>Methanobacteriati</taxon>
        <taxon>Methanobacteriota</taxon>
        <taxon>Stenosarchaea group</taxon>
        <taxon>Halobacteria</taxon>
        <taxon>Halobacteriales</taxon>
        <taxon>Natrialbaceae</taxon>
        <taxon>Natronoglomus</taxon>
    </lineage>
</organism>
<dbReference type="InterPro" id="IPR007050">
    <property type="entry name" value="HTH_bacterioopsin"/>
</dbReference>
<feature type="domain" description="Bacterioopsin transcriptional activator GAF and HTH associated" evidence="4">
    <location>
        <begin position="37"/>
        <end position="136"/>
    </location>
</feature>
<sequence length="219" mass="24624">MSFIAEWTHELHVLEHTFERLPDLKLSLEEIHQSGSEESENVFYHWASGVDFETFEAAMAADPHCDTLAPISTVGDRRLYRITASEDGQREILYPVVAESDMVILDSTLTREGLESRVRVPSRAALVTFKEACQNKSLWFSLNRLYREQPGRRDYGVTDAQREGLLAALDAGYFAVPRETTLQELASTFGVSDQALSARLRRGQAHLLRQTLAAAEHGT</sequence>
<comment type="caution">
    <text evidence="5">The sequence shown here is derived from an EMBL/GenBank/DDBJ whole genome shotgun (WGS) entry which is preliminary data.</text>
</comment>
<evidence type="ECO:0000259" key="3">
    <source>
        <dbReference type="Pfam" id="PF04967"/>
    </source>
</evidence>
<dbReference type="PANTHER" id="PTHR34236:SF1">
    <property type="entry name" value="DIMETHYL SULFOXIDE REDUCTASE TRANSCRIPTIONAL ACTIVATOR"/>
    <property type="match status" value="1"/>
</dbReference>
<evidence type="ECO:0000313" key="5">
    <source>
        <dbReference type="EMBL" id="MCU4742925.1"/>
    </source>
</evidence>
<dbReference type="EMBL" id="JAOPKA010000011">
    <property type="protein sequence ID" value="MCU4742925.1"/>
    <property type="molecule type" value="Genomic_DNA"/>
</dbReference>
<dbReference type="Proteomes" id="UP001321018">
    <property type="component" value="Unassembled WGS sequence"/>
</dbReference>
<protein>
    <submittedName>
        <fullName evidence="5">Helix-turn-helix domain-containing protein</fullName>
    </submittedName>
</protein>
<evidence type="ECO:0000259" key="4">
    <source>
        <dbReference type="Pfam" id="PF15915"/>
    </source>
</evidence>
<dbReference type="InterPro" id="IPR031803">
    <property type="entry name" value="BAT_GAF/HTH-assoc"/>
</dbReference>
<accession>A0AAP3E301</accession>
<dbReference type="RefSeq" id="WP_338004733.1">
    <property type="nucleotide sequence ID" value="NZ_JAOPKA010000011.1"/>
</dbReference>
<dbReference type="Pfam" id="PF15915">
    <property type="entry name" value="BAT"/>
    <property type="match status" value="1"/>
</dbReference>
<evidence type="ECO:0000313" key="6">
    <source>
        <dbReference type="Proteomes" id="UP001321018"/>
    </source>
</evidence>
<dbReference type="Pfam" id="PF04967">
    <property type="entry name" value="HTH_10"/>
    <property type="match status" value="1"/>
</dbReference>
<evidence type="ECO:0000256" key="2">
    <source>
        <dbReference type="ARBA" id="ARBA00023163"/>
    </source>
</evidence>
<dbReference type="AlphaFoldDB" id="A0AAP3E301"/>
<feature type="domain" description="HTH bat-type" evidence="3">
    <location>
        <begin position="158"/>
        <end position="208"/>
    </location>
</feature>
<reference evidence="5" key="1">
    <citation type="submission" date="2022-09" db="EMBL/GenBank/DDBJ databases">
        <title>Enrichment on poylsaccharides allowed isolation of novel metabolic and taxonomic groups of Haloarchaea.</title>
        <authorList>
            <person name="Sorokin D.Y."/>
            <person name="Elcheninov A.G."/>
            <person name="Khizhniak T.V."/>
            <person name="Kolganova T.V."/>
            <person name="Kublanov I.V."/>
        </authorList>
    </citation>
    <scope>NUCLEOTIDE SEQUENCE</scope>
    <source>
        <strain evidence="5">AArc-xg1-1</strain>
    </source>
</reference>
<keyword evidence="1" id="KW-0805">Transcription regulation</keyword>
<evidence type="ECO:0000256" key="1">
    <source>
        <dbReference type="ARBA" id="ARBA00023015"/>
    </source>
</evidence>
<keyword evidence="2" id="KW-0804">Transcription</keyword>
<name>A0AAP3E301_9EURY</name>
<dbReference type="PANTHER" id="PTHR34236">
    <property type="entry name" value="DIMETHYL SULFOXIDE REDUCTASE TRANSCRIPTIONAL ACTIVATOR"/>
    <property type="match status" value="1"/>
</dbReference>